<name>A0A1J4KBB0_9EUKA</name>
<dbReference type="AlphaFoldDB" id="A0A1J4KBB0"/>
<evidence type="ECO:0000313" key="1">
    <source>
        <dbReference type="EMBL" id="OHT08507.1"/>
    </source>
</evidence>
<evidence type="ECO:0000313" key="2">
    <source>
        <dbReference type="Proteomes" id="UP000179807"/>
    </source>
</evidence>
<dbReference type="Proteomes" id="UP000179807">
    <property type="component" value="Unassembled WGS sequence"/>
</dbReference>
<gene>
    <name evidence="1" type="ORF">TRFO_22921</name>
</gene>
<reference evidence="1" key="1">
    <citation type="submission" date="2016-10" db="EMBL/GenBank/DDBJ databases">
        <authorList>
            <person name="Benchimol M."/>
            <person name="Almeida L.G."/>
            <person name="Vasconcelos A.T."/>
            <person name="Perreira-Neves A."/>
            <person name="Rosa I.A."/>
            <person name="Tasca T."/>
            <person name="Bogo M.R."/>
            <person name="de Souza W."/>
        </authorList>
    </citation>
    <scope>NUCLEOTIDE SEQUENCE [LARGE SCALE GENOMIC DNA]</scope>
    <source>
        <strain evidence="1">K</strain>
    </source>
</reference>
<accession>A0A1J4KBB0</accession>
<keyword evidence="2" id="KW-1185">Reference proteome</keyword>
<organism evidence="1 2">
    <name type="scientific">Tritrichomonas foetus</name>
    <dbReference type="NCBI Taxonomy" id="1144522"/>
    <lineage>
        <taxon>Eukaryota</taxon>
        <taxon>Metamonada</taxon>
        <taxon>Parabasalia</taxon>
        <taxon>Tritrichomonadida</taxon>
        <taxon>Tritrichomonadidae</taxon>
        <taxon>Tritrichomonas</taxon>
    </lineage>
</organism>
<dbReference type="GeneID" id="94837560"/>
<dbReference type="EMBL" id="MLAK01000665">
    <property type="protein sequence ID" value="OHT08507.1"/>
    <property type="molecule type" value="Genomic_DNA"/>
</dbReference>
<comment type="caution">
    <text evidence="1">The sequence shown here is derived from an EMBL/GenBank/DDBJ whole genome shotgun (WGS) entry which is preliminary data.</text>
</comment>
<sequence>MSFRIKAIPLPEKGITALVIANPRVGLQEKPSDSITRFVNFIINSRTKFGANIVIFLGEIVNQKLPQHSTILNAIIQRIAVLPLNFYIINSPDINDFKTLNYLSRKFILCNETCIQISNRIGRVLISLNFGQPLETSEMEEIKLVKKIKAKFVPEDDTRTWALFGGTKTSIFVRELKVASVGECSIDKSPRSFGVVRIDENFSFEMKCVI</sequence>
<proteinExistence type="predicted"/>
<dbReference type="RefSeq" id="XP_068361643.1">
    <property type="nucleotide sequence ID" value="XM_068502856.1"/>
</dbReference>
<dbReference type="VEuPathDB" id="TrichDB:TRFO_22921"/>
<protein>
    <submittedName>
        <fullName evidence="1">Uncharacterized protein</fullName>
    </submittedName>
</protein>